<dbReference type="PROSITE" id="PS51257">
    <property type="entry name" value="PROKAR_LIPOPROTEIN"/>
    <property type="match status" value="1"/>
</dbReference>
<protein>
    <submittedName>
        <fullName evidence="2">Uncharacterized protein</fullName>
    </submittedName>
</protein>
<organism evidence="2 3">
    <name type="scientific">Microbacterium imperiale</name>
    <dbReference type="NCBI Taxonomy" id="33884"/>
    <lineage>
        <taxon>Bacteria</taxon>
        <taxon>Bacillati</taxon>
        <taxon>Actinomycetota</taxon>
        <taxon>Actinomycetes</taxon>
        <taxon>Micrococcales</taxon>
        <taxon>Microbacteriaceae</taxon>
        <taxon>Microbacterium</taxon>
    </lineage>
</organism>
<keyword evidence="1" id="KW-0732">Signal</keyword>
<comment type="caution">
    <text evidence="2">The sequence shown here is derived from an EMBL/GenBank/DDBJ whole genome shotgun (WGS) entry which is preliminary data.</text>
</comment>
<feature type="signal peptide" evidence="1">
    <location>
        <begin position="1"/>
        <end position="28"/>
    </location>
</feature>
<keyword evidence="3" id="KW-1185">Reference proteome</keyword>
<reference evidence="2" key="2">
    <citation type="submission" date="2023-01" db="EMBL/GenBank/DDBJ databases">
        <authorList>
            <person name="Sun Q."/>
            <person name="Evtushenko L."/>
        </authorList>
    </citation>
    <scope>NUCLEOTIDE SEQUENCE</scope>
    <source>
        <strain evidence="2">VKM Ac-1447</strain>
    </source>
</reference>
<gene>
    <name evidence="2" type="ORF">GCM10017586_00020</name>
</gene>
<sequence length="138" mass="14594">MSMRRSLFGATAAAFAVTVLTGCGATVAEPTGEELFERAESLYLDFRETTNGVLAAVHDGPWEVGTYGMLPSGVGCGDGWKFDLTRTVSIDPAEILGKREAVSQHLVEAGFEVEGMDLASGTVSSGDVIVRKQGFTRC</sequence>
<reference evidence="2" key="1">
    <citation type="journal article" date="2014" name="Int. J. Syst. Evol. Microbiol.">
        <title>Complete genome sequence of Corynebacterium casei LMG S-19264T (=DSM 44701T), isolated from a smear-ripened cheese.</title>
        <authorList>
            <consortium name="US DOE Joint Genome Institute (JGI-PGF)"/>
            <person name="Walter F."/>
            <person name="Albersmeier A."/>
            <person name="Kalinowski J."/>
            <person name="Ruckert C."/>
        </authorList>
    </citation>
    <scope>NUCLEOTIDE SEQUENCE</scope>
    <source>
        <strain evidence="2">VKM Ac-1447</strain>
    </source>
</reference>
<feature type="chain" id="PRO_5040879997" evidence="1">
    <location>
        <begin position="29"/>
        <end position="138"/>
    </location>
</feature>
<dbReference type="AlphaFoldDB" id="A0A9W6HD17"/>
<name>A0A9W6HD17_9MICO</name>
<proteinExistence type="predicted"/>
<evidence type="ECO:0000313" key="2">
    <source>
        <dbReference type="EMBL" id="GLJ78320.1"/>
    </source>
</evidence>
<dbReference type="RefSeq" id="WP_210006035.1">
    <property type="nucleotide sequence ID" value="NZ_BSEO01000001.1"/>
</dbReference>
<dbReference type="EMBL" id="BSEO01000001">
    <property type="protein sequence ID" value="GLJ78320.1"/>
    <property type="molecule type" value="Genomic_DNA"/>
</dbReference>
<dbReference type="Proteomes" id="UP001142317">
    <property type="component" value="Unassembled WGS sequence"/>
</dbReference>
<evidence type="ECO:0000256" key="1">
    <source>
        <dbReference type="SAM" id="SignalP"/>
    </source>
</evidence>
<accession>A0A9W6HD17</accession>
<evidence type="ECO:0000313" key="3">
    <source>
        <dbReference type="Proteomes" id="UP001142317"/>
    </source>
</evidence>